<proteinExistence type="predicted"/>
<organism evidence="1">
    <name type="scientific">Uncultured Desulfatiglans sp</name>
    <dbReference type="NCBI Taxonomy" id="1748965"/>
    <lineage>
        <taxon>Bacteria</taxon>
        <taxon>Pseudomonadati</taxon>
        <taxon>Thermodesulfobacteriota</taxon>
        <taxon>Desulfobacteria</taxon>
        <taxon>Desulfatiglandales</taxon>
        <taxon>Desulfatiglandaceae</taxon>
        <taxon>Desulfatiglans</taxon>
        <taxon>environmental samples</taxon>
    </lineage>
</organism>
<dbReference type="Pfam" id="PF13177">
    <property type="entry name" value="DNA_pol3_delta2"/>
    <property type="match status" value="1"/>
</dbReference>
<keyword evidence="1" id="KW-0808">Transferase</keyword>
<gene>
    <name evidence="1" type="primary">holB</name>
    <name evidence="1" type="ORF">TRIP_B200202</name>
</gene>
<evidence type="ECO:0000313" key="1">
    <source>
        <dbReference type="EMBL" id="VBB42062.1"/>
    </source>
</evidence>
<dbReference type="InterPro" id="IPR050238">
    <property type="entry name" value="DNA_Rep/Repair_Clamp_Loader"/>
</dbReference>
<dbReference type="Gene3D" id="3.40.50.300">
    <property type="entry name" value="P-loop containing nucleotide triphosphate hydrolases"/>
    <property type="match status" value="1"/>
</dbReference>
<dbReference type="SUPFAM" id="SSF52540">
    <property type="entry name" value="P-loop containing nucleoside triphosphate hydrolases"/>
    <property type="match status" value="1"/>
</dbReference>
<name>A0A653A327_UNCDX</name>
<dbReference type="AlphaFoldDB" id="A0A653A327"/>
<dbReference type="FunFam" id="3.40.50.300:FF:001255">
    <property type="entry name" value="DNA polymerase III subunit delta"/>
    <property type="match status" value="1"/>
</dbReference>
<dbReference type="NCBIfam" id="TIGR00678">
    <property type="entry name" value="holB"/>
    <property type="match status" value="1"/>
</dbReference>
<dbReference type="InterPro" id="IPR027417">
    <property type="entry name" value="P-loop_NTPase"/>
</dbReference>
<keyword evidence="1" id="KW-0548">Nucleotidyltransferase</keyword>
<accession>A0A653A327</accession>
<dbReference type="GO" id="GO:0003887">
    <property type="term" value="F:DNA-directed DNA polymerase activity"/>
    <property type="evidence" value="ECO:0007669"/>
    <property type="project" value="UniProtKB-EC"/>
</dbReference>
<dbReference type="PANTHER" id="PTHR11669">
    <property type="entry name" value="REPLICATION FACTOR C / DNA POLYMERASE III GAMMA-TAU SUBUNIT"/>
    <property type="match status" value="1"/>
</dbReference>
<sequence>MLHQAMERDQMPHAYLFTGIRGVGKTSTARAMAMHLSCAAPAEEKGCGRCAPCRQILGGNHPDLLFVQPEGANIKIDQIRSLNRRLAFAPVSAPYRISVVQQAQAMTEEAANAFLKTLEEPPPRNILILQAVEPGDLLPTIVSRCQRIAFQPLDTQEIAIWLTQHRQTEPETARTAAAICGGSLGMALKMVAGPFLEKRRNWLLQLMEIPSKPVDGIFSLAADCAAEDAKVRLENSENNLPGLQDLLSVWETWYRDLMLLRTDTPDDLLINRDFLRQLKNSSEQFRITGLMDSIFRLDRARRDILKNRNTGLVLTHLIFGLRKCSTAL</sequence>
<dbReference type="EC" id="2.7.7.7" evidence="1"/>
<dbReference type="GO" id="GO:0006261">
    <property type="term" value="P:DNA-templated DNA replication"/>
    <property type="evidence" value="ECO:0007669"/>
    <property type="project" value="TreeGrafter"/>
</dbReference>
<dbReference type="EMBL" id="UPXX01000013">
    <property type="protein sequence ID" value="VBB42062.1"/>
    <property type="molecule type" value="Genomic_DNA"/>
</dbReference>
<dbReference type="PANTHER" id="PTHR11669:SF8">
    <property type="entry name" value="DNA POLYMERASE III SUBUNIT DELTA"/>
    <property type="match status" value="1"/>
</dbReference>
<dbReference type="InterPro" id="IPR004622">
    <property type="entry name" value="DNA_pol_HolB"/>
</dbReference>
<reference evidence="1" key="1">
    <citation type="submission" date="2018-07" db="EMBL/GenBank/DDBJ databases">
        <authorList>
            <consortium name="Genoscope - CEA"/>
            <person name="William W."/>
        </authorList>
    </citation>
    <scope>NUCLEOTIDE SEQUENCE</scope>
    <source>
        <strain evidence="1">IK1</strain>
    </source>
</reference>
<protein>
    <submittedName>
        <fullName evidence="1">DNA polymerase III, delta' subunit</fullName>
        <ecNumber evidence="1">2.7.7.7</ecNumber>
    </submittedName>
</protein>
<dbReference type="GO" id="GO:0008408">
    <property type="term" value="F:3'-5' exonuclease activity"/>
    <property type="evidence" value="ECO:0007669"/>
    <property type="project" value="InterPro"/>
</dbReference>